<feature type="transmembrane region" description="Helical" evidence="8">
    <location>
        <begin position="345"/>
        <end position="365"/>
    </location>
</feature>
<dbReference type="Pfam" id="PF00512">
    <property type="entry name" value="HisKA"/>
    <property type="match status" value="1"/>
</dbReference>
<comment type="catalytic activity">
    <reaction evidence="1">
        <text>ATP + protein L-histidine = ADP + protein N-phospho-L-histidine.</text>
        <dbReference type="EC" id="2.7.13.3"/>
    </reaction>
</comment>
<keyword evidence="8" id="KW-0812">Transmembrane</keyword>
<dbReference type="SUPFAM" id="SSF47384">
    <property type="entry name" value="Homodimeric domain of signal transducing histidine kinase"/>
    <property type="match status" value="1"/>
</dbReference>
<dbReference type="EC" id="2.7.13.3" evidence="2"/>
<dbReference type="InterPro" id="IPR036097">
    <property type="entry name" value="HisK_dim/P_sf"/>
</dbReference>
<evidence type="ECO:0000259" key="9">
    <source>
        <dbReference type="PROSITE" id="PS50109"/>
    </source>
</evidence>
<comment type="caution">
    <text evidence="10">The sequence shown here is derived from an EMBL/GenBank/DDBJ whole genome shotgun (WGS) entry which is preliminary data.</text>
</comment>
<evidence type="ECO:0000313" key="11">
    <source>
        <dbReference type="Proteomes" id="UP001528672"/>
    </source>
</evidence>
<organism evidence="10 11">
    <name type="scientific">Curvibacter microcysteis</name>
    <dbReference type="NCBI Taxonomy" id="3026419"/>
    <lineage>
        <taxon>Bacteria</taxon>
        <taxon>Pseudomonadati</taxon>
        <taxon>Pseudomonadota</taxon>
        <taxon>Betaproteobacteria</taxon>
        <taxon>Burkholderiales</taxon>
        <taxon>Comamonadaceae</taxon>
        <taxon>Curvibacter</taxon>
    </lineage>
</organism>
<feature type="transmembrane region" description="Helical" evidence="8">
    <location>
        <begin position="191"/>
        <end position="213"/>
    </location>
</feature>
<protein>
    <recommendedName>
        <fullName evidence="2">histidine kinase</fullName>
        <ecNumber evidence="2">2.7.13.3</ecNumber>
    </recommendedName>
</protein>
<evidence type="ECO:0000256" key="6">
    <source>
        <dbReference type="ARBA" id="ARBA00022840"/>
    </source>
</evidence>
<dbReference type="Gene3D" id="3.30.565.10">
    <property type="entry name" value="Histidine kinase-like ATPase, C-terminal domain"/>
    <property type="match status" value="1"/>
</dbReference>
<gene>
    <name evidence="10" type="ORF">PSQ39_14385</name>
</gene>
<dbReference type="Pfam" id="PF02518">
    <property type="entry name" value="HATPase_c"/>
    <property type="match status" value="1"/>
</dbReference>
<dbReference type="InterPro" id="IPR003594">
    <property type="entry name" value="HATPase_dom"/>
</dbReference>
<keyword evidence="4" id="KW-0547">Nucleotide-binding</keyword>
<evidence type="ECO:0000256" key="8">
    <source>
        <dbReference type="SAM" id="Phobius"/>
    </source>
</evidence>
<evidence type="ECO:0000313" key="10">
    <source>
        <dbReference type="EMBL" id="MDD0815822.1"/>
    </source>
</evidence>
<dbReference type="SMART" id="SM00387">
    <property type="entry name" value="HATPase_c"/>
    <property type="match status" value="1"/>
</dbReference>
<keyword evidence="6" id="KW-0067">ATP-binding</keyword>
<evidence type="ECO:0000256" key="7">
    <source>
        <dbReference type="ARBA" id="ARBA00023012"/>
    </source>
</evidence>
<dbReference type="InterPro" id="IPR005467">
    <property type="entry name" value="His_kinase_dom"/>
</dbReference>
<dbReference type="Pfam" id="PF07696">
    <property type="entry name" value="7TMR-DISMED2"/>
    <property type="match status" value="1"/>
</dbReference>
<feature type="transmembrane region" description="Helical" evidence="8">
    <location>
        <begin position="314"/>
        <end position="333"/>
    </location>
</feature>
<dbReference type="EMBL" id="JAQSIO010000005">
    <property type="protein sequence ID" value="MDD0815822.1"/>
    <property type="molecule type" value="Genomic_DNA"/>
</dbReference>
<reference evidence="10 11" key="1">
    <citation type="submission" date="2023-02" db="EMBL/GenBank/DDBJ databases">
        <title>Bacterial whole genome sequence for Curvibacter sp. HBC28.</title>
        <authorList>
            <person name="Le V."/>
            <person name="Ko S.-R."/>
            <person name="Ahn C.-Y."/>
            <person name="Oh H.-M."/>
        </authorList>
    </citation>
    <scope>NUCLEOTIDE SEQUENCE [LARGE SCALE GENOMIC DNA]</scope>
    <source>
        <strain evidence="10 11">HBC28</strain>
    </source>
</reference>
<dbReference type="InterPro" id="IPR050351">
    <property type="entry name" value="BphY/WalK/GraS-like"/>
</dbReference>
<feature type="transmembrane region" description="Helical" evidence="8">
    <location>
        <begin position="284"/>
        <end position="302"/>
    </location>
</feature>
<keyword evidence="5" id="KW-0418">Kinase</keyword>
<evidence type="ECO:0000256" key="5">
    <source>
        <dbReference type="ARBA" id="ARBA00022777"/>
    </source>
</evidence>
<evidence type="ECO:0000256" key="1">
    <source>
        <dbReference type="ARBA" id="ARBA00000085"/>
    </source>
</evidence>
<keyword evidence="11" id="KW-1185">Reference proteome</keyword>
<dbReference type="Gene3D" id="1.10.287.130">
    <property type="match status" value="1"/>
</dbReference>
<keyword evidence="8" id="KW-0472">Membrane</keyword>
<keyword evidence="3" id="KW-0808">Transferase</keyword>
<evidence type="ECO:0000256" key="4">
    <source>
        <dbReference type="ARBA" id="ARBA00022741"/>
    </source>
</evidence>
<feature type="transmembrane region" description="Helical" evidence="8">
    <location>
        <begin position="254"/>
        <end position="272"/>
    </location>
</feature>
<evidence type="ECO:0000256" key="2">
    <source>
        <dbReference type="ARBA" id="ARBA00012438"/>
    </source>
</evidence>
<dbReference type="PANTHER" id="PTHR42878:SF7">
    <property type="entry name" value="SENSOR HISTIDINE KINASE GLRK"/>
    <property type="match status" value="1"/>
</dbReference>
<feature type="domain" description="Histidine kinase" evidence="9">
    <location>
        <begin position="432"/>
        <end position="644"/>
    </location>
</feature>
<dbReference type="InterPro" id="IPR036890">
    <property type="entry name" value="HATPase_C_sf"/>
</dbReference>
<accession>A0ABT5MIU7</accession>
<dbReference type="InterPro" id="IPR011622">
    <property type="entry name" value="7TMR_DISM_rcpt_extracell_dom2"/>
</dbReference>
<dbReference type="PROSITE" id="PS50109">
    <property type="entry name" value="HIS_KIN"/>
    <property type="match status" value="1"/>
</dbReference>
<dbReference type="CDD" id="cd00082">
    <property type="entry name" value="HisKA"/>
    <property type="match status" value="1"/>
</dbReference>
<dbReference type="SMART" id="SM00388">
    <property type="entry name" value="HisKA"/>
    <property type="match status" value="1"/>
</dbReference>
<sequence length="656" mass="74376">MFTTVLARVRGGWLRAVGVGWGRSVAALICGWALLGGAQAEPVALQRSLLIDTEGRWTIDQVVDQEFQAAPAILARGYSPSVVWMRVSVAPNDLSSLVAMVRPGYLDDIQLYEELDSPAPGEARQWKRQVAGDRVAFRDRPRQELAYTFNLQPTPGQVKVFYVRLQTTSTQALNVTVRSLEETLDQNSLQFMLAGFYASIVTVLVILSLIRYAITAQRLWALNCLMQFVSLLLSFAFLGLWAKYVTPDNGPLTDLITCVVICLHFHVVNVYYGFFSRSFQGARWVFWVRMACVPALAWQLWAVSHGQALAAMQINTQLVLFTTLLGQVDFLFFKIEDRRLRFMVRFMYTAQFLYLLYMMLPLLGVGQMSELHMMSALLVNLFGAIMQHLVLTMRDALVYRNQAQFEARMRETQQQLEWELKRRLETSGFLSMLLHELKNPLASIRLAALNLRQGRTGPGEPQLSRLERIQQAVEGMDAVLERCRQVDRLEQGGMHLQFLPSDVMALWTECRASVAPTERILGEGPETWVLPIEPMLFKTMLSNLLDNALAYSAPGSEIHYRWGPDPADPSMAQFQLRNRPGKPGFPDEGKLFQKYYRAEAAHQRTGSGLGLYLVKHLAQLCGGDLLYRRDGDWVVFELSWPMHHAVDTLVPSPYAR</sequence>
<dbReference type="SUPFAM" id="SSF55874">
    <property type="entry name" value="ATPase domain of HSP90 chaperone/DNA topoisomerase II/histidine kinase"/>
    <property type="match status" value="1"/>
</dbReference>
<name>A0ABT5MIU7_9BURK</name>
<dbReference type="Proteomes" id="UP001528672">
    <property type="component" value="Unassembled WGS sequence"/>
</dbReference>
<dbReference type="InterPro" id="IPR003661">
    <property type="entry name" value="HisK_dim/P_dom"/>
</dbReference>
<evidence type="ECO:0000256" key="3">
    <source>
        <dbReference type="ARBA" id="ARBA00022679"/>
    </source>
</evidence>
<feature type="transmembrane region" description="Helical" evidence="8">
    <location>
        <begin position="220"/>
        <end position="242"/>
    </location>
</feature>
<keyword evidence="8" id="KW-1133">Transmembrane helix</keyword>
<proteinExistence type="predicted"/>
<dbReference type="Gene3D" id="2.60.40.2380">
    <property type="match status" value="1"/>
</dbReference>
<dbReference type="PANTHER" id="PTHR42878">
    <property type="entry name" value="TWO-COMPONENT HISTIDINE KINASE"/>
    <property type="match status" value="1"/>
</dbReference>
<keyword evidence="7" id="KW-0902">Two-component regulatory system</keyword>